<dbReference type="PANTHER" id="PTHR11963:SF48">
    <property type="entry name" value="DIPEPTIDASE B, ISOFORM A"/>
    <property type="match status" value="1"/>
</dbReference>
<keyword evidence="3" id="KW-0645">Protease</keyword>
<name>A0ABV9JLV9_9GAMM</name>
<evidence type="ECO:0000256" key="2">
    <source>
        <dbReference type="ARBA" id="ARBA00022438"/>
    </source>
</evidence>
<evidence type="ECO:0000259" key="6">
    <source>
        <dbReference type="PROSITE" id="PS00631"/>
    </source>
</evidence>
<evidence type="ECO:0000256" key="3">
    <source>
        <dbReference type="ARBA" id="ARBA00022670"/>
    </source>
</evidence>
<keyword evidence="4" id="KW-0378">Hydrolase</keyword>
<organism evidence="7 8">
    <name type="scientific">Rheinheimera marina</name>
    <dbReference type="NCBI Taxonomy" id="1774958"/>
    <lineage>
        <taxon>Bacteria</taxon>
        <taxon>Pseudomonadati</taxon>
        <taxon>Pseudomonadota</taxon>
        <taxon>Gammaproteobacteria</taxon>
        <taxon>Chromatiales</taxon>
        <taxon>Chromatiaceae</taxon>
        <taxon>Rheinheimera</taxon>
    </lineage>
</organism>
<dbReference type="RefSeq" id="WP_377333598.1">
    <property type="nucleotide sequence ID" value="NZ_JBHSGB010000009.1"/>
</dbReference>
<dbReference type="Gene3D" id="3.40.630.10">
    <property type="entry name" value="Zn peptidases"/>
    <property type="match status" value="1"/>
</dbReference>
<keyword evidence="2" id="KW-0031">Aminopeptidase</keyword>
<dbReference type="PRINTS" id="PR00481">
    <property type="entry name" value="LAMNOPPTDASE"/>
</dbReference>
<dbReference type="PANTHER" id="PTHR11963">
    <property type="entry name" value="LEUCINE AMINOPEPTIDASE-RELATED"/>
    <property type="match status" value="1"/>
</dbReference>
<keyword evidence="5" id="KW-0464">Manganese</keyword>
<dbReference type="PROSITE" id="PS00631">
    <property type="entry name" value="CYTOSOL_AP"/>
    <property type="match status" value="1"/>
</dbReference>
<evidence type="ECO:0000256" key="1">
    <source>
        <dbReference type="ARBA" id="ARBA00009528"/>
    </source>
</evidence>
<comment type="similarity">
    <text evidence="1">Belongs to the peptidase M17 family.</text>
</comment>
<protein>
    <submittedName>
        <fullName evidence="7">M17 family metallopeptidase</fullName>
    </submittedName>
</protein>
<sequence>MAFPISVAVADLTAALSDPRWDALLIVAEDFTALPSASLQAAVSQFQQIDQRIGKEAVLCLTEVAPGQRLILSATGPLNRDYDDVRAFADAAKQGISQAKSAGARSPLLLVLAPQSPVYQQAKAVAYLGACQALWQPLEGREALGETKVEPVQQVGVVGISDADADYLNAVEAGKRLARDLCGTEPERMAPRRFADYCTEAFAGTPVSVSVERDVMKLNQDYPLLMAVARCSLQVERHKPAVIRLEYQGDGPVEQTLLFAGKGLVYDTGGADLKTGGAMAGMSRDKGGAAAVAGFLKTVALLKPKGLKVIAEIGAVRNSIGADAFVPDEIIQSHAGVRVRIGNTDAEGRLVLADLLSHLREDAKSAVNPVLYSIATLTGHAARAVGPYSALVENGVARQQQLSAQLAELGDLWADPSEISRSRREDFSFIKGRSCADDILSCNNAPSSVTPRGHQFPMAFLVAAAGLDQHALASETPLPYCHIDIAGSGVDGGDWQHSKPSAAPVQALAALYCR</sequence>
<gene>
    <name evidence="7" type="ORF">ACFO3I_09235</name>
</gene>
<reference evidence="8" key="1">
    <citation type="journal article" date="2019" name="Int. J. Syst. Evol. Microbiol.">
        <title>The Global Catalogue of Microorganisms (GCM) 10K type strain sequencing project: providing services to taxonomists for standard genome sequencing and annotation.</title>
        <authorList>
            <consortium name="The Broad Institute Genomics Platform"/>
            <consortium name="The Broad Institute Genome Sequencing Center for Infectious Disease"/>
            <person name="Wu L."/>
            <person name="Ma J."/>
        </authorList>
    </citation>
    <scope>NUCLEOTIDE SEQUENCE [LARGE SCALE GENOMIC DNA]</scope>
    <source>
        <strain evidence="8">DT28</strain>
    </source>
</reference>
<feature type="domain" description="Cytosol aminopeptidase" evidence="6">
    <location>
        <begin position="343"/>
        <end position="350"/>
    </location>
</feature>
<dbReference type="Proteomes" id="UP001595962">
    <property type="component" value="Unassembled WGS sequence"/>
</dbReference>
<comment type="caution">
    <text evidence="7">The sequence shown here is derived from an EMBL/GenBank/DDBJ whole genome shotgun (WGS) entry which is preliminary data.</text>
</comment>
<keyword evidence="8" id="KW-1185">Reference proteome</keyword>
<dbReference type="InterPro" id="IPR000819">
    <property type="entry name" value="Peptidase_M17_C"/>
</dbReference>
<dbReference type="CDD" id="cd00433">
    <property type="entry name" value="Peptidase_M17"/>
    <property type="match status" value="1"/>
</dbReference>
<dbReference type="InterPro" id="IPR011356">
    <property type="entry name" value="Leucine_aapep/pepB"/>
</dbReference>
<proteinExistence type="inferred from homology"/>
<dbReference type="SUPFAM" id="SSF53187">
    <property type="entry name" value="Zn-dependent exopeptidases"/>
    <property type="match status" value="1"/>
</dbReference>
<evidence type="ECO:0000256" key="5">
    <source>
        <dbReference type="ARBA" id="ARBA00023211"/>
    </source>
</evidence>
<accession>A0ABV9JLV9</accession>
<evidence type="ECO:0000313" key="8">
    <source>
        <dbReference type="Proteomes" id="UP001595962"/>
    </source>
</evidence>
<dbReference type="Pfam" id="PF00883">
    <property type="entry name" value="Peptidase_M17"/>
    <property type="match status" value="1"/>
</dbReference>
<evidence type="ECO:0000313" key="7">
    <source>
        <dbReference type="EMBL" id="MFC4655195.1"/>
    </source>
</evidence>
<dbReference type="EMBL" id="JBHSGB010000009">
    <property type="protein sequence ID" value="MFC4655195.1"/>
    <property type="molecule type" value="Genomic_DNA"/>
</dbReference>
<evidence type="ECO:0000256" key="4">
    <source>
        <dbReference type="ARBA" id="ARBA00022801"/>
    </source>
</evidence>